<dbReference type="InterPro" id="IPR001343">
    <property type="entry name" value="Hemolysn_Ca-bd"/>
</dbReference>
<organism evidence="4 5">
    <name type="scientific">Massilia yuzhufengensis</name>
    <dbReference type="NCBI Taxonomy" id="1164594"/>
    <lineage>
        <taxon>Bacteria</taxon>
        <taxon>Pseudomonadati</taxon>
        <taxon>Pseudomonadota</taxon>
        <taxon>Betaproteobacteria</taxon>
        <taxon>Burkholderiales</taxon>
        <taxon>Oxalobacteraceae</taxon>
        <taxon>Telluria group</taxon>
        <taxon>Massilia</taxon>
    </lineage>
</organism>
<dbReference type="STRING" id="1164594.SAMN05216204_11835"/>
<accession>A0A1I1QBR0</accession>
<dbReference type="InterPro" id="IPR018511">
    <property type="entry name" value="Hemolysin-typ_Ca-bd_CS"/>
</dbReference>
<protein>
    <submittedName>
        <fullName evidence="4">Type I secretion C-terminal target domain (VC_A0849 subclass)</fullName>
    </submittedName>
</protein>
<dbReference type="Pfam" id="PF13946">
    <property type="entry name" value="DUF4214"/>
    <property type="match status" value="1"/>
</dbReference>
<keyword evidence="5" id="KW-1185">Reference proteome</keyword>
<dbReference type="GO" id="GO:0005576">
    <property type="term" value="C:extracellular region"/>
    <property type="evidence" value="ECO:0007669"/>
    <property type="project" value="UniProtKB-SubCell"/>
</dbReference>
<gene>
    <name evidence="4" type="ORF">SAMN05216204_11835</name>
</gene>
<sequence length="610" mass="61746">MEGSEEADELSGGAGDDVLRGLGGNDILIGGAGDDILEGGTGDDYLEDVEGNDQLRGGDGNDFLQGCLMTGIAGSTGLLDGGAGNDVLRGYNGYDYAGGAGDDLIAITLSSTKAINTVASGGNGADRFELDVAGPILGRLSMSGGGGIDTYVISGTAALLAGSQLHIADFAAGPGGDIIDLSWFLPYNDAANPFASGLLRLVATGSDTLVQLRSGTSYVPVVQLAGVQPSQLGASNFTGGFDPAGSTTGLDLSGTGAGDILVGGQMNDRLVGNGGDDILNGMGGNDRLEGGDGNDSLEGGEGNDILLGGDGDDMLFDTSTEGNNELYGGAGNDVLEARSTGNNLLDGGAGNDRLLGYNTGDFPSTGKYTLRGGEGNDYLAAYRGATLEGGAGDDTLVSLDGAGWLDGGDGNDLLVANDDAGDTLNGGAGVDQVRFAQASTDYTVTRTATGYAVVNNDMPGSGAHLLTGIERLQFSDISVALDLDGAAGQTFRIYRAAFDRAPDEAGMGFWLSQMDGDTSLVDIAGGFAASREFVQLYGNAPSNTELVTRMYKNILHRDPEPAGYAFWLDILDQGKANVPTVLASISESAENNAAVAALIANGIPFIPYGG</sequence>
<dbReference type="SUPFAM" id="SSF51120">
    <property type="entry name" value="beta-Roll"/>
    <property type="match status" value="3"/>
</dbReference>
<evidence type="ECO:0000259" key="3">
    <source>
        <dbReference type="Pfam" id="PF13946"/>
    </source>
</evidence>
<dbReference type="AlphaFoldDB" id="A0A1I1QBR0"/>
<reference evidence="5" key="1">
    <citation type="submission" date="2016-10" db="EMBL/GenBank/DDBJ databases">
        <authorList>
            <person name="Varghese N."/>
            <person name="Submissions S."/>
        </authorList>
    </citation>
    <scope>NUCLEOTIDE SEQUENCE [LARGE SCALE GENOMIC DNA]</scope>
    <source>
        <strain evidence="5">CGMCC 1.12041</strain>
    </source>
</reference>
<dbReference type="PANTHER" id="PTHR38340">
    <property type="entry name" value="S-LAYER PROTEIN"/>
    <property type="match status" value="1"/>
</dbReference>
<evidence type="ECO:0000313" key="4">
    <source>
        <dbReference type="EMBL" id="SFD17268.1"/>
    </source>
</evidence>
<evidence type="ECO:0000256" key="2">
    <source>
        <dbReference type="ARBA" id="ARBA00022525"/>
    </source>
</evidence>
<evidence type="ECO:0000256" key="1">
    <source>
        <dbReference type="ARBA" id="ARBA00004613"/>
    </source>
</evidence>
<name>A0A1I1QBR0_9BURK</name>
<dbReference type="InterPro" id="IPR050557">
    <property type="entry name" value="RTX_toxin/Mannuronan_C5-epim"/>
</dbReference>
<dbReference type="Pfam" id="PF00353">
    <property type="entry name" value="HemolysinCabind"/>
    <property type="match status" value="8"/>
</dbReference>
<dbReference type="GO" id="GO:0005509">
    <property type="term" value="F:calcium ion binding"/>
    <property type="evidence" value="ECO:0007669"/>
    <property type="project" value="InterPro"/>
</dbReference>
<dbReference type="InterPro" id="IPR011049">
    <property type="entry name" value="Serralysin-like_metalloprot_C"/>
</dbReference>
<dbReference type="PROSITE" id="PS00330">
    <property type="entry name" value="HEMOLYSIN_CALCIUM"/>
    <property type="match status" value="5"/>
</dbReference>
<dbReference type="PRINTS" id="PR00313">
    <property type="entry name" value="CABNDNGRPT"/>
</dbReference>
<dbReference type="InterPro" id="IPR025282">
    <property type="entry name" value="DUF4214"/>
</dbReference>
<dbReference type="Gene3D" id="1.10.3130.20">
    <property type="entry name" value="Phycobilisome linker domain"/>
    <property type="match status" value="1"/>
</dbReference>
<feature type="domain" description="DUF4214" evidence="3">
    <location>
        <begin position="525"/>
        <end position="593"/>
    </location>
</feature>
<dbReference type="EMBL" id="FOLD01000018">
    <property type="protein sequence ID" value="SFD17268.1"/>
    <property type="molecule type" value="Genomic_DNA"/>
</dbReference>
<dbReference type="Proteomes" id="UP000198639">
    <property type="component" value="Unassembled WGS sequence"/>
</dbReference>
<evidence type="ECO:0000313" key="5">
    <source>
        <dbReference type="Proteomes" id="UP000198639"/>
    </source>
</evidence>
<dbReference type="Gene3D" id="2.150.10.10">
    <property type="entry name" value="Serralysin-like metalloprotease, C-terminal"/>
    <property type="match status" value="3"/>
</dbReference>
<dbReference type="InterPro" id="IPR038255">
    <property type="entry name" value="PBS_linker_sf"/>
</dbReference>
<dbReference type="PANTHER" id="PTHR38340:SF1">
    <property type="entry name" value="S-LAYER PROTEIN"/>
    <property type="match status" value="1"/>
</dbReference>
<keyword evidence="2" id="KW-0964">Secreted</keyword>
<proteinExistence type="predicted"/>
<comment type="subcellular location">
    <subcellularLocation>
        <location evidence="1">Secreted</location>
    </subcellularLocation>
</comment>